<name>A0AAE3GYK4_9CYAN</name>
<comment type="caution">
    <text evidence="1">The sequence shown here is derived from an EMBL/GenBank/DDBJ whole genome shotgun (WGS) entry which is preliminary data.</text>
</comment>
<reference evidence="1" key="1">
    <citation type="submission" date="2022-06" db="EMBL/GenBank/DDBJ databases">
        <title>New cyanobacteria of genus Symplocastrum in benthos of Lake Baikal.</title>
        <authorList>
            <person name="Sorokovikova E."/>
            <person name="Tikhonova I."/>
            <person name="Krasnopeev A."/>
            <person name="Evseev P."/>
            <person name="Gladkikh A."/>
            <person name="Belykh O."/>
        </authorList>
    </citation>
    <scope>NUCLEOTIDE SEQUENCE</scope>
    <source>
        <strain evidence="1">BBK-W-15</strain>
    </source>
</reference>
<evidence type="ECO:0000313" key="1">
    <source>
        <dbReference type="EMBL" id="MCP2732218.1"/>
    </source>
</evidence>
<dbReference type="RefSeq" id="WP_254014943.1">
    <property type="nucleotide sequence ID" value="NZ_JAMZMM010000512.1"/>
</dbReference>
<proteinExistence type="predicted"/>
<dbReference type="Proteomes" id="UP001204953">
    <property type="component" value="Unassembled WGS sequence"/>
</dbReference>
<gene>
    <name evidence="1" type="ORF">NJ959_27690</name>
</gene>
<protein>
    <submittedName>
        <fullName evidence="1">Uncharacterized protein</fullName>
    </submittedName>
</protein>
<keyword evidence="2" id="KW-1185">Reference proteome</keyword>
<sequence>MTYKEKLFPWCIIRNLPDQQQTIVARMRRRNDAEQHLVLLQRTIQDASLSVIFDQTTKSLNSLGNVAEEKEVGSKAVESAKETLAPL</sequence>
<dbReference type="AlphaFoldDB" id="A0AAE3GYK4"/>
<dbReference type="EMBL" id="JAMZMM010000512">
    <property type="protein sequence ID" value="MCP2732218.1"/>
    <property type="molecule type" value="Genomic_DNA"/>
</dbReference>
<evidence type="ECO:0000313" key="2">
    <source>
        <dbReference type="Proteomes" id="UP001204953"/>
    </source>
</evidence>
<accession>A0AAE3GYK4</accession>
<organism evidence="1 2">
    <name type="scientific">Limnofasciculus baicalensis BBK-W-15</name>
    <dbReference type="NCBI Taxonomy" id="2699891"/>
    <lineage>
        <taxon>Bacteria</taxon>
        <taxon>Bacillati</taxon>
        <taxon>Cyanobacteriota</taxon>
        <taxon>Cyanophyceae</taxon>
        <taxon>Coleofasciculales</taxon>
        <taxon>Coleofasciculaceae</taxon>
        <taxon>Limnofasciculus</taxon>
        <taxon>Limnofasciculus baicalensis</taxon>
    </lineage>
</organism>